<evidence type="ECO:0000313" key="3">
    <source>
        <dbReference type="Proteomes" id="UP001058860"/>
    </source>
</evidence>
<dbReference type="InterPro" id="IPR027417">
    <property type="entry name" value="P-loop_NTPase"/>
</dbReference>
<dbReference type="InterPro" id="IPR026634">
    <property type="entry name" value="TPST-like"/>
</dbReference>
<reference evidence="3" key="1">
    <citation type="submission" date="2021-11" db="EMBL/GenBank/DDBJ databases">
        <title>Cultivation dependent microbiological survey of springs from the worlds oldest radium mine currently devoted to the extraction of radon-saturated water.</title>
        <authorList>
            <person name="Kapinusova G."/>
            <person name="Smrhova T."/>
            <person name="Strejcek M."/>
            <person name="Suman J."/>
            <person name="Jani K."/>
            <person name="Pajer P."/>
            <person name="Uhlik O."/>
        </authorList>
    </citation>
    <scope>NUCLEOTIDE SEQUENCE [LARGE SCALE GENOMIC DNA]</scope>
    <source>
        <strain evidence="3">J379</strain>
    </source>
</reference>
<dbReference type="SUPFAM" id="SSF52540">
    <property type="entry name" value="P-loop containing nucleoside triphosphate hydrolases"/>
    <property type="match status" value="1"/>
</dbReference>
<dbReference type="EMBL" id="CP088295">
    <property type="protein sequence ID" value="UUY03525.1"/>
    <property type="molecule type" value="Genomic_DNA"/>
</dbReference>
<dbReference type="Pfam" id="PF13469">
    <property type="entry name" value="Sulfotransfer_3"/>
    <property type="match status" value="1"/>
</dbReference>
<dbReference type="PANTHER" id="PTHR12788">
    <property type="entry name" value="PROTEIN-TYROSINE SULFOTRANSFERASE 2"/>
    <property type="match status" value="1"/>
</dbReference>
<sequence length="344" mass="37389">MTSPEVLTPTRLAAPVPAAGAPIQPVFLLSAPRSGSTLVQRMLAAHPGVATAAEPWLLLPLLGARREDLPDVTGWHWPAAVGVEHFIADYLPGGIDDYDAAIRAAALQLYRRAAGPQASHFVDKTPGYALIADDLARTFPDAPLIFLWRNPLGILASIVETFDAGAFRPYHQALPLFDGPARMVAAQQRLGDRVTAVRYEDVVAGDEATLRRLSAGASLQFTAEAYERFADVQIPGRLGDPTGVHRYSSVSREPTEKWRTVLANPARRAWARRWVRWLGRERLAVMGYDLDAVLDQLDELGTPAGTAPQLARDSAGLAVSMLRDTLKARAAFPSTSTWRCLLST</sequence>
<keyword evidence="3" id="KW-1185">Reference proteome</keyword>
<organism evidence="2 3">
    <name type="scientific">Svornostia abyssi</name>
    <dbReference type="NCBI Taxonomy" id="2898438"/>
    <lineage>
        <taxon>Bacteria</taxon>
        <taxon>Bacillati</taxon>
        <taxon>Actinomycetota</taxon>
        <taxon>Thermoleophilia</taxon>
        <taxon>Solirubrobacterales</taxon>
        <taxon>Baekduiaceae</taxon>
        <taxon>Svornostia</taxon>
    </lineage>
</organism>
<gene>
    <name evidence="2" type="ORF">LRS13_23120</name>
</gene>
<evidence type="ECO:0000313" key="2">
    <source>
        <dbReference type="EMBL" id="UUY03525.1"/>
    </source>
</evidence>
<dbReference type="RefSeq" id="WP_353864029.1">
    <property type="nucleotide sequence ID" value="NZ_CP088295.1"/>
</dbReference>
<keyword evidence="1" id="KW-0808">Transferase</keyword>
<dbReference type="Gene3D" id="3.40.50.300">
    <property type="entry name" value="P-loop containing nucleotide triphosphate hydrolases"/>
    <property type="match status" value="1"/>
</dbReference>
<dbReference type="Proteomes" id="UP001058860">
    <property type="component" value="Chromosome"/>
</dbReference>
<evidence type="ECO:0000256" key="1">
    <source>
        <dbReference type="ARBA" id="ARBA00022679"/>
    </source>
</evidence>
<protein>
    <submittedName>
        <fullName evidence="2">Sulfotransferase</fullName>
    </submittedName>
</protein>
<dbReference type="PANTHER" id="PTHR12788:SF10">
    <property type="entry name" value="PROTEIN-TYROSINE SULFOTRANSFERASE"/>
    <property type="match status" value="1"/>
</dbReference>
<accession>A0ABY5PFW4</accession>
<name>A0ABY5PFW4_9ACTN</name>
<proteinExistence type="predicted"/>